<keyword evidence="4" id="KW-1185">Reference proteome</keyword>
<feature type="compositionally biased region" description="Low complexity" evidence="1">
    <location>
        <begin position="58"/>
        <end position="74"/>
    </location>
</feature>
<evidence type="ECO:0000313" key="4">
    <source>
        <dbReference type="Proteomes" id="UP000676169"/>
    </source>
</evidence>
<keyword evidence="2" id="KW-0812">Transmembrane</keyword>
<sequence length="262" mass="27559">MKPSVASTLIFSILAIGVVGGLIWNLRKGGNKPNGNEVLSPRSDAASSVVRSVDTLASSSVNSSKTDGSSSSTSQALQTPVGNPGVGGRSSGAVFEGKNGGMTLGISQAGTFRVSIPAQSSSFFKRTADSPLSPIEGFGVPTGAYIKIRNKAGEILTNNPMIDGGWYTPLIHSSKITVIDPRQKPDLIAVSADSGEIPVSRLLEFLERTQPDLPPLSELEFKILVKSEALRLYKADGSSVTAADLKDIESGWLNGRYLEKKP</sequence>
<dbReference type="AlphaFoldDB" id="A0A975PFW9"/>
<evidence type="ECO:0000256" key="2">
    <source>
        <dbReference type="SAM" id="Phobius"/>
    </source>
</evidence>
<feature type="transmembrane region" description="Helical" evidence="2">
    <location>
        <begin position="6"/>
        <end position="26"/>
    </location>
</feature>
<dbReference type="RefSeq" id="WP_211633097.1">
    <property type="nucleotide sequence ID" value="NZ_CP073100.1"/>
</dbReference>
<dbReference type="Proteomes" id="UP000676169">
    <property type="component" value="Chromosome"/>
</dbReference>
<keyword evidence="2" id="KW-1133">Transmembrane helix</keyword>
<accession>A0A975PFW9</accession>
<evidence type="ECO:0000313" key="3">
    <source>
        <dbReference type="EMBL" id="QUE52284.1"/>
    </source>
</evidence>
<protein>
    <submittedName>
        <fullName evidence="3">Uncharacterized protein</fullName>
    </submittedName>
</protein>
<name>A0A975PFW9_9BACT</name>
<evidence type="ECO:0000256" key="1">
    <source>
        <dbReference type="SAM" id="MobiDB-lite"/>
    </source>
</evidence>
<organism evidence="3 4">
    <name type="scientific">Luteolibacter ambystomatis</name>
    <dbReference type="NCBI Taxonomy" id="2824561"/>
    <lineage>
        <taxon>Bacteria</taxon>
        <taxon>Pseudomonadati</taxon>
        <taxon>Verrucomicrobiota</taxon>
        <taxon>Verrucomicrobiia</taxon>
        <taxon>Verrucomicrobiales</taxon>
        <taxon>Verrucomicrobiaceae</taxon>
        <taxon>Luteolibacter</taxon>
    </lineage>
</organism>
<feature type="region of interest" description="Disordered" evidence="1">
    <location>
        <begin position="58"/>
        <end position="94"/>
    </location>
</feature>
<dbReference type="EMBL" id="CP073100">
    <property type="protein sequence ID" value="QUE52284.1"/>
    <property type="molecule type" value="Genomic_DNA"/>
</dbReference>
<reference evidence="3" key="1">
    <citation type="submission" date="2021-04" db="EMBL/GenBank/DDBJ databases">
        <title>Luteolibacter sp. 32A isolated from the skin of an Anderson's salamander (Ambystoma andersonii).</title>
        <authorList>
            <person name="Spergser J."/>
            <person name="Busse H.-J."/>
        </authorList>
    </citation>
    <scope>NUCLEOTIDE SEQUENCE</scope>
    <source>
        <strain evidence="3">32A</strain>
    </source>
</reference>
<proteinExistence type="predicted"/>
<dbReference type="KEGG" id="lamb:KBB96_05175"/>
<keyword evidence="2" id="KW-0472">Membrane</keyword>
<gene>
    <name evidence="3" type="ORF">KBB96_05175</name>
</gene>